<dbReference type="Proteomes" id="UP000800092">
    <property type="component" value="Unassembled WGS sequence"/>
</dbReference>
<evidence type="ECO:0000313" key="2">
    <source>
        <dbReference type="EMBL" id="KAF2231481.1"/>
    </source>
</evidence>
<dbReference type="EMBL" id="ML991826">
    <property type="protein sequence ID" value="KAF2231481.1"/>
    <property type="molecule type" value="Genomic_DNA"/>
</dbReference>
<keyword evidence="3" id="KW-1185">Reference proteome</keyword>
<evidence type="ECO:0000256" key="1">
    <source>
        <dbReference type="SAM" id="MobiDB-lite"/>
    </source>
</evidence>
<gene>
    <name evidence="2" type="ORF">EV356DRAFT_518495</name>
</gene>
<organism evidence="2 3">
    <name type="scientific">Viridothelium virens</name>
    <name type="common">Speckled blister lichen</name>
    <name type="synonym">Trypethelium virens</name>
    <dbReference type="NCBI Taxonomy" id="1048519"/>
    <lineage>
        <taxon>Eukaryota</taxon>
        <taxon>Fungi</taxon>
        <taxon>Dikarya</taxon>
        <taxon>Ascomycota</taxon>
        <taxon>Pezizomycotina</taxon>
        <taxon>Dothideomycetes</taxon>
        <taxon>Dothideomycetes incertae sedis</taxon>
        <taxon>Trypetheliales</taxon>
        <taxon>Trypetheliaceae</taxon>
        <taxon>Viridothelium</taxon>
    </lineage>
</organism>
<protein>
    <submittedName>
        <fullName evidence="2">Uncharacterized protein</fullName>
    </submittedName>
</protein>
<accession>A0A6A6H0U4</accession>
<evidence type="ECO:0000313" key="3">
    <source>
        <dbReference type="Proteomes" id="UP000800092"/>
    </source>
</evidence>
<feature type="compositionally biased region" description="Polar residues" evidence="1">
    <location>
        <begin position="184"/>
        <end position="195"/>
    </location>
</feature>
<dbReference type="AlphaFoldDB" id="A0A6A6H0U4"/>
<reference evidence="2" key="1">
    <citation type="journal article" date="2020" name="Stud. Mycol.">
        <title>101 Dothideomycetes genomes: a test case for predicting lifestyles and emergence of pathogens.</title>
        <authorList>
            <person name="Haridas S."/>
            <person name="Albert R."/>
            <person name="Binder M."/>
            <person name="Bloem J."/>
            <person name="Labutti K."/>
            <person name="Salamov A."/>
            <person name="Andreopoulos B."/>
            <person name="Baker S."/>
            <person name="Barry K."/>
            <person name="Bills G."/>
            <person name="Bluhm B."/>
            <person name="Cannon C."/>
            <person name="Castanera R."/>
            <person name="Culley D."/>
            <person name="Daum C."/>
            <person name="Ezra D."/>
            <person name="Gonzalez J."/>
            <person name="Henrissat B."/>
            <person name="Kuo A."/>
            <person name="Liang C."/>
            <person name="Lipzen A."/>
            <person name="Lutzoni F."/>
            <person name="Magnuson J."/>
            <person name="Mondo S."/>
            <person name="Nolan M."/>
            <person name="Ohm R."/>
            <person name="Pangilinan J."/>
            <person name="Park H.-J."/>
            <person name="Ramirez L."/>
            <person name="Alfaro M."/>
            <person name="Sun H."/>
            <person name="Tritt A."/>
            <person name="Yoshinaga Y."/>
            <person name="Zwiers L.-H."/>
            <person name="Turgeon B."/>
            <person name="Goodwin S."/>
            <person name="Spatafora J."/>
            <person name="Crous P."/>
            <person name="Grigoriev I."/>
        </authorList>
    </citation>
    <scope>NUCLEOTIDE SEQUENCE</scope>
    <source>
        <strain evidence="2">Tuck. ex Michener</strain>
    </source>
</reference>
<feature type="region of interest" description="Disordered" evidence="1">
    <location>
        <begin position="168"/>
        <end position="195"/>
    </location>
</feature>
<sequence length="195" mass="21758">MSRRHALESWSPDLLSFGFTPQNEEKIRLKCMCIVDGLVPARKNSPCFIVVSKTTSLHYSALHLQEHFQLNNGTARPTDKTRCGRRCILDFLTGSSVKFLSGRCMSVISDLDELEARRDKIIEKDLFNVDLKGDFRSAVAMAATSTMVLYPAEEGTKVRSRTASRIMKSRSSMPEVNKHHGTAYSASSSRIGLKA</sequence>
<name>A0A6A6H0U4_VIRVR</name>
<proteinExistence type="predicted"/>